<organism evidence="1 2">
    <name type="scientific">Taklimakanibacter albus</name>
    <dbReference type="NCBI Taxonomy" id="2800327"/>
    <lineage>
        <taxon>Bacteria</taxon>
        <taxon>Pseudomonadati</taxon>
        <taxon>Pseudomonadota</taxon>
        <taxon>Alphaproteobacteria</taxon>
        <taxon>Hyphomicrobiales</taxon>
        <taxon>Aestuariivirgaceae</taxon>
        <taxon>Taklimakanibacter</taxon>
    </lineage>
</organism>
<reference evidence="1" key="1">
    <citation type="submission" date="2021-01" db="EMBL/GenBank/DDBJ databases">
        <authorList>
            <person name="Sun Q."/>
        </authorList>
    </citation>
    <scope>NUCLEOTIDE SEQUENCE</scope>
    <source>
        <strain evidence="1">YIM B02566</strain>
    </source>
</reference>
<name>A0ACC5R8S8_9HYPH</name>
<gene>
    <name evidence="1" type="ORF">JHL16_22090</name>
</gene>
<dbReference type="Proteomes" id="UP000616151">
    <property type="component" value="Unassembled WGS sequence"/>
</dbReference>
<evidence type="ECO:0000313" key="1">
    <source>
        <dbReference type="EMBL" id="MBK1869066.1"/>
    </source>
</evidence>
<evidence type="ECO:0000313" key="2">
    <source>
        <dbReference type="Proteomes" id="UP000616151"/>
    </source>
</evidence>
<accession>A0ACC5R8S8</accession>
<dbReference type="EMBL" id="JAENHL010000007">
    <property type="protein sequence ID" value="MBK1869066.1"/>
    <property type="molecule type" value="Genomic_DNA"/>
</dbReference>
<proteinExistence type="predicted"/>
<keyword evidence="2" id="KW-1185">Reference proteome</keyword>
<keyword evidence="1" id="KW-0808">Transferase</keyword>
<comment type="caution">
    <text evidence="1">The sequence shown here is derived from an EMBL/GenBank/DDBJ whole genome shotgun (WGS) entry which is preliminary data.</text>
</comment>
<keyword evidence="1" id="KW-0418">Kinase</keyword>
<sequence length="272" mass="31145">MASPFARRFTVEGGKSVSLAKIDPRDESAFESKEKAKAEIAKDAEAINQLQDCLYAEGRRSLLVVLQGMDCSGKDGTVRAVFNTCGPIGVEVTPFKVPSAEERAHDFLWRVHKAAPPKGIIGIFNRSHYEDVLVVKVKKLAKPEDIERRYEEINNFEKLLSDHGTRILKFMLHISKDEQAERLRERVTDPKKFWKFNPSDLEDRKLWPHFMDAYETALKRCSPAHAPWHVIPADRNWVRNAAIARIVRETLEDMAPKYPKPDGWDPKKVVIE</sequence>
<protein>
    <submittedName>
        <fullName evidence="1">Polyphosphate kinase 2 family protein</fullName>
    </submittedName>
</protein>